<evidence type="ECO:0000256" key="1">
    <source>
        <dbReference type="SAM" id="Phobius"/>
    </source>
</evidence>
<evidence type="ECO:0000313" key="2">
    <source>
        <dbReference type="EMBL" id="GIH18268.1"/>
    </source>
</evidence>
<dbReference type="AlphaFoldDB" id="A0A8J3VU53"/>
<name>A0A8J3VU53_9ACTN</name>
<dbReference type="EMBL" id="BONZ01000065">
    <property type="protein sequence ID" value="GIH18268.1"/>
    <property type="molecule type" value="Genomic_DNA"/>
</dbReference>
<feature type="transmembrane region" description="Helical" evidence="1">
    <location>
        <begin position="15"/>
        <end position="39"/>
    </location>
</feature>
<comment type="caution">
    <text evidence="2">The sequence shown here is derived from an EMBL/GenBank/DDBJ whole genome shotgun (WGS) entry which is preliminary data.</text>
</comment>
<dbReference type="Proteomes" id="UP000642748">
    <property type="component" value="Unassembled WGS sequence"/>
</dbReference>
<sequence length="123" mass="12730">MTLDPAAATVTRSPVTSVTVVGCLPAFAVVAFAVVAFAFTAAASPAPAFAALFAGFPGAAQTGWPRPARRPAETSAIAILRFRVNAFLPWPSITNAGHRHLDMDILTPIGVASPAVLKRPTHL</sequence>
<evidence type="ECO:0000313" key="3">
    <source>
        <dbReference type="Proteomes" id="UP000642748"/>
    </source>
</evidence>
<keyword evidence="3" id="KW-1185">Reference proteome</keyword>
<keyword evidence="1" id="KW-1133">Transmembrane helix</keyword>
<reference evidence="2" key="1">
    <citation type="submission" date="2021-01" db="EMBL/GenBank/DDBJ databases">
        <title>Whole genome shotgun sequence of Rugosimonospora africana NBRC 104875.</title>
        <authorList>
            <person name="Komaki H."/>
            <person name="Tamura T."/>
        </authorList>
    </citation>
    <scope>NUCLEOTIDE SEQUENCE</scope>
    <source>
        <strain evidence="2">NBRC 104875</strain>
    </source>
</reference>
<accession>A0A8J3VU53</accession>
<keyword evidence="1" id="KW-0472">Membrane</keyword>
<proteinExistence type="predicted"/>
<gene>
    <name evidence="2" type="ORF">Raf01_64400</name>
</gene>
<organism evidence="2 3">
    <name type="scientific">Rugosimonospora africana</name>
    <dbReference type="NCBI Taxonomy" id="556532"/>
    <lineage>
        <taxon>Bacteria</taxon>
        <taxon>Bacillati</taxon>
        <taxon>Actinomycetota</taxon>
        <taxon>Actinomycetes</taxon>
        <taxon>Micromonosporales</taxon>
        <taxon>Micromonosporaceae</taxon>
        <taxon>Rugosimonospora</taxon>
    </lineage>
</organism>
<keyword evidence="1" id="KW-0812">Transmembrane</keyword>
<protein>
    <submittedName>
        <fullName evidence="2">Uncharacterized protein</fullName>
    </submittedName>
</protein>